<dbReference type="GO" id="GO:0030170">
    <property type="term" value="F:pyridoxal phosphate binding"/>
    <property type="evidence" value="ECO:0007669"/>
    <property type="project" value="TreeGrafter"/>
</dbReference>
<reference evidence="3" key="1">
    <citation type="journal article" date="2020" name="Nature">
        <title>Giant virus diversity and host interactions through global metagenomics.</title>
        <authorList>
            <person name="Schulz F."/>
            <person name="Roux S."/>
            <person name="Paez-Espino D."/>
            <person name="Jungbluth S."/>
            <person name="Walsh D.A."/>
            <person name="Denef V.J."/>
            <person name="McMahon K.D."/>
            <person name="Konstantinidis K.T."/>
            <person name="Eloe-Fadrosh E.A."/>
            <person name="Kyrpides N.C."/>
            <person name="Woyke T."/>
        </authorList>
    </citation>
    <scope>NUCLEOTIDE SEQUENCE</scope>
    <source>
        <strain evidence="3">GVMAG-M-3300009163-63</strain>
    </source>
</reference>
<dbReference type="InterPro" id="IPR015421">
    <property type="entry name" value="PyrdxlP-dep_Trfase_major"/>
</dbReference>
<sequence length="376" mass="42737">MKSTLIPIPLLDLKRELIPIRKDIEKKMNEIIFEKTNFILGNELEVFENNFSKYMDVKHCVGVANGTDAVEIAVNCLNLNSDDEIITQANTYVATCFGVTNNKIKLKLVDIDEETYQMNLDELEKKITSKTKVIIVVHLTGSCCNMGKLMEIVNKYGLILIEDCAQSHGACFNGKKLGSYGLIATHSFYPGKNLGAFGDGGAVCTSNQDICYKIQQIRNNGSIEKYKHEIFGRNSRLDTIQAAILDIKLCNLDDNNEKRRMNAKLYFELLENVCEIKLPKIENGCLPVYHLFIIIVKNEKRDKLKTYMENNNIGVGIHYPISISNLKCYENYFEDKCINAEKNSKNILSLPMYPDLTVEEINTVCSVIKQFFNNYT</sequence>
<dbReference type="GO" id="GO:0000271">
    <property type="term" value="P:polysaccharide biosynthetic process"/>
    <property type="evidence" value="ECO:0007669"/>
    <property type="project" value="TreeGrafter"/>
</dbReference>
<dbReference type="AlphaFoldDB" id="A0A6C0F121"/>
<proteinExistence type="inferred from homology"/>
<keyword evidence="1" id="KW-0663">Pyridoxal phosphate</keyword>
<dbReference type="CDD" id="cd00616">
    <property type="entry name" value="AHBA_syn"/>
    <property type="match status" value="1"/>
</dbReference>
<name>A0A6C0F121_9ZZZZ</name>
<accession>A0A6C0F121</accession>
<evidence type="ECO:0000256" key="1">
    <source>
        <dbReference type="ARBA" id="ARBA00022898"/>
    </source>
</evidence>
<dbReference type="PIRSF" id="PIRSF000390">
    <property type="entry name" value="PLP_StrS"/>
    <property type="match status" value="1"/>
</dbReference>
<dbReference type="Gene3D" id="3.90.1150.10">
    <property type="entry name" value="Aspartate Aminotransferase, domain 1"/>
    <property type="match status" value="1"/>
</dbReference>
<dbReference type="InterPro" id="IPR015422">
    <property type="entry name" value="PyrdxlP-dep_Trfase_small"/>
</dbReference>
<comment type="similarity">
    <text evidence="2">Belongs to the DegT/DnrJ/EryC1 family.</text>
</comment>
<dbReference type="InterPro" id="IPR000653">
    <property type="entry name" value="DegT/StrS_aminotransferase"/>
</dbReference>
<dbReference type="EMBL" id="MN738999">
    <property type="protein sequence ID" value="QHT34353.1"/>
    <property type="molecule type" value="Genomic_DNA"/>
</dbReference>
<dbReference type="InterPro" id="IPR015424">
    <property type="entry name" value="PyrdxlP-dep_Trfase"/>
</dbReference>
<organism evidence="3">
    <name type="scientific">viral metagenome</name>
    <dbReference type="NCBI Taxonomy" id="1070528"/>
    <lineage>
        <taxon>unclassified sequences</taxon>
        <taxon>metagenomes</taxon>
        <taxon>organismal metagenomes</taxon>
    </lineage>
</organism>
<dbReference type="PANTHER" id="PTHR30244">
    <property type="entry name" value="TRANSAMINASE"/>
    <property type="match status" value="1"/>
</dbReference>
<dbReference type="Gene3D" id="3.40.640.10">
    <property type="entry name" value="Type I PLP-dependent aspartate aminotransferase-like (Major domain)"/>
    <property type="match status" value="1"/>
</dbReference>
<evidence type="ECO:0000256" key="2">
    <source>
        <dbReference type="ARBA" id="ARBA00037999"/>
    </source>
</evidence>
<dbReference type="PANTHER" id="PTHR30244:SF36">
    <property type="entry name" value="3-OXO-GLUCOSE-6-PHOSPHATE:GLUTAMATE AMINOTRANSFERASE"/>
    <property type="match status" value="1"/>
</dbReference>
<protein>
    <recommendedName>
        <fullName evidence="4">DegT/DnrJ/EryC1/StrS aminotransferase family protein</fullName>
    </recommendedName>
</protein>
<evidence type="ECO:0000313" key="3">
    <source>
        <dbReference type="EMBL" id="QHT34353.1"/>
    </source>
</evidence>
<dbReference type="Pfam" id="PF01041">
    <property type="entry name" value="DegT_DnrJ_EryC1"/>
    <property type="match status" value="1"/>
</dbReference>
<dbReference type="SUPFAM" id="SSF53383">
    <property type="entry name" value="PLP-dependent transferases"/>
    <property type="match status" value="1"/>
</dbReference>
<dbReference type="GO" id="GO:0008483">
    <property type="term" value="F:transaminase activity"/>
    <property type="evidence" value="ECO:0007669"/>
    <property type="project" value="TreeGrafter"/>
</dbReference>
<evidence type="ECO:0008006" key="4">
    <source>
        <dbReference type="Google" id="ProtNLM"/>
    </source>
</evidence>